<dbReference type="Gene3D" id="1.10.1520.10">
    <property type="entry name" value="Ribonuclease III domain"/>
    <property type="match status" value="1"/>
</dbReference>
<dbReference type="Proteomes" id="UP001497525">
    <property type="component" value="Unassembled WGS sequence"/>
</dbReference>
<name>A0AAV2TM49_CALDB</name>
<evidence type="ECO:0000256" key="3">
    <source>
        <dbReference type="ARBA" id="ARBA00022980"/>
    </source>
</evidence>
<evidence type="ECO:0000256" key="6">
    <source>
        <dbReference type="ARBA" id="ARBA00024034"/>
    </source>
</evidence>
<keyword evidence="4" id="KW-0496">Mitochondrion</keyword>
<dbReference type="InterPro" id="IPR044444">
    <property type="entry name" value="Ribosomal_mL44_DSRM_metazoa"/>
</dbReference>
<dbReference type="InterPro" id="IPR055189">
    <property type="entry name" value="RM44_endonuclase"/>
</dbReference>
<evidence type="ECO:0000313" key="10">
    <source>
        <dbReference type="Proteomes" id="UP001497525"/>
    </source>
</evidence>
<comment type="similarity">
    <text evidence="6">Belongs to the ribonuclease III family. Mitochondrion-specific ribosomal protein mL44 subfamily.</text>
</comment>
<dbReference type="FunFam" id="3.30.160.20:FF:000037">
    <property type="entry name" value="39S ribosomal protein L44, mitochondrial"/>
    <property type="match status" value="1"/>
</dbReference>
<dbReference type="CDD" id="cd19874">
    <property type="entry name" value="DSRM_MRPL44"/>
    <property type="match status" value="1"/>
</dbReference>
<dbReference type="GO" id="GO:0006396">
    <property type="term" value="P:RNA processing"/>
    <property type="evidence" value="ECO:0007669"/>
    <property type="project" value="InterPro"/>
</dbReference>
<dbReference type="InterPro" id="IPR000999">
    <property type="entry name" value="RNase_III_dom"/>
</dbReference>
<gene>
    <name evidence="9" type="ORF">CDAUBV1_LOCUS10581</name>
</gene>
<proteinExistence type="inferred from homology"/>
<keyword evidence="3" id="KW-0689">Ribosomal protein</keyword>
<sequence length="346" mass="38390">MSLLRPASVAHFCIRYARSRAVRPYLRDLYYRRLAQGPEPYRPRSAFLPWDLDTELFAFQNRINTRLPASKLCLALTDKSYVKSSSGDILTEEKNQKIAHNAQLAIAGRELAQSYMVAFLRWVYPLVPEEWINDIVAYLLSPSQLAFIAGYLGLKDLVLYSTADVSQKGPVISAPPSLEMMSNVLLALIAALAEEKVDEALLFIRDFLLTQLADLDITGEMVPIENPMRLLSGVLAAGNRPPPEPRLQWQSSMNTLLACYQVGIYSGRELLGEAPGETIEIAVEESARQSLRNLFGLSEHRPPIPLCGPLPSLEFGPNARRNVSVETYLQLAPAPGQPIRTDAKAG</sequence>
<evidence type="ECO:0000313" key="9">
    <source>
        <dbReference type="EMBL" id="CAL5136492.1"/>
    </source>
</evidence>
<evidence type="ECO:0000259" key="8">
    <source>
        <dbReference type="PROSITE" id="PS50142"/>
    </source>
</evidence>
<evidence type="ECO:0000256" key="5">
    <source>
        <dbReference type="ARBA" id="ARBA00023274"/>
    </source>
</evidence>
<dbReference type="SUPFAM" id="SSF69065">
    <property type="entry name" value="RNase III domain-like"/>
    <property type="match status" value="1"/>
</dbReference>
<keyword evidence="2" id="KW-0809">Transit peptide</keyword>
<evidence type="ECO:0000256" key="2">
    <source>
        <dbReference type="ARBA" id="ARBA00022946"/>
    </source>
</evidence>
<dbReference type="GO" id="GO:0005739">
    <property type="term" value="C:mitochondrion"/>
    <property type="evidence" value="ECO:0007669"/>
    <property type="project" value="UniProtKB-SubCell"/>
</dbReference>
<dbReference type="EMBL" id="CAXLJL010000323">
    <property type="protein sequence ID" value="CAL5136492.1"/>
    <property type="molecule type" value="Genomic_DNA"/>
</dbReference>
<dbReference type="GO" id="GO:1990904">
    <property type="term" value="C:ribonucleoprotein complex"/>
    <property type="evidence" value="ECO:0007669"/>
    <property type="project" value="UniProtKB-KW"/>
</dbReference>
<dbReference type="GO" id="GO:0005840">
    <property type="term" value="C:ribosome"/>
    <property type="evidence" value="ECO:0007669"/>
    <property type="project" value="UniProtKB-KW"/>
</dbReference>
<protein>
    <recommendedName>
        <fullName evidence="7">Large ribosomal subunit protein mL44</fullName>
    </recommendedName>
</protein>
<dbReference type="Pfam" id="PF22935">
    <property type="entry name" value="RM44_endonuclase"/>
    <property type="match status" value="1"/>
</dbReference>
<organism evidence="9 10">
    <name type="scientific">Calicophoron daubneyi</name>
    <name type="common">Rumen fluke</name>
    <name type="synonym">Paramphistomum daubneyi</name>
    <dbReference type="NCBI Taxonomy" id="300641"/>
    <lineage>
        <taxon>Eukaryota</taxon>
        <taxon>Metazoa</taxon>
        <taxon>Spiralia</taxon>
        <taxon>Lophotrochozoa</taxon>
        <taxon>Platyhelminthes</taxon>
        <taxon>Trematoda</taxon>
        <taxon>Digenea</taxon>
        <taxon>Plagiorchiida</taxon>
        <taxon>Pronocephalata</taxon>
        <taxon>Paramphistomoidea</taxon>
        <taxon>Paramphistomidae</taxon>
        <taxon>Calicophoron</taxon>
    </lineage>
</organism>
<dbReference type="AlphaFoldDB" id="A0AAV2TM49"/>
<dbReference type="InterPro" id="IPR036389">
    <property type="entry name" value="RNase_III_sf"/>
</dbReference>
<reference evidence="9" key="1">
    <citation type="submission" date="2024-06" db="EMBL/GenBank/DDBJ databases">
        <authorList>
            <person name="Liu X."/>
            <person name="Lenzi L."/>
            <person name="Haldenby T S."/>
            <person name="Uol C."/>
        </authorList>
    </citation>
    <scope>NUCLEOTIDE SEQUENCE</scope>
</reference>
<dbReference type="GO" id="GO:0004525">
    <property type="term" value="F:ribonuclease III activity"/>
    <property type="evidence" value="ECO:0007669"/>
    <property type="project" value="InterPro"/>
</dbReference>
<accession>A0AAV2TM49</accession>
<comment type="subcellular location">
    <subcellularLocation>
        <location evidence="1">Mitochondrion</location>
    </subcellularLocation>
</comment>
<keyword evidence="5" id="KW-0687">Ribonucleoprotein</keyword>
<evidence type="ECO:0000256" key="1">
    <source>
        <dbReference type="ARBA" id="ARBA00004173"/>
    </source>
</evidence>
<feature type="domain" description="RNase III" evidence="8">
    <location>
        <begin position="75"/>
        <end position="197"/>
    </location>
</feature>
<evidence type="ECO:0000256" key="7">
    <source>
        <dbReference type="ARBA" id="ARBA00035187"/>
    </source>
</evidence>
<dbReference type="GO" id="GO:0003725">
    <property type="term" value="F:double-stranded RNA binding"/>
    <property type="evidence" value="ECO:0007669"/>
    <property type="project" value="InterPro"/>
</dbReference>
<dbReference type="PROSITE" id="PS50142">
    <property type="entry name" value="RNASE_3_2"/>
    <property type="match status" value="1"/>
</dbReference>
<comment type="caution">
    <text evidence="9">The sequence shown here is derived from an EMBL/GenBank/DDBJ whole genome shotgun (WGS) entry which is preliminary data.</text>
</comment>
<evidence type="ECO:0000256" key="4">
    <source>
        <dbReference type="ARBA" id="ARBA00023128"/>
    </source>
</evidence>
<dbReference type="Pfam" id="PF22892">
    <property type="entry name" value="DSRM_MRPL44"/>
    <property type="match status" value="1"/>
</dbReference>
<dbReference type="Gene3D" id="3.30.160.20">
    <property type="match status" value="1"/>
</dbReference>